<reference evidence="4 5" key="1">
    <citation type="submission" date="2019-03" db="EMBL/GenBank/DDBJ databases">
        <title>Genomic Encyclopedia of Type Strains, Phase IV (KMG-IV): sequencing the most valuable type-strain genomes for metagenomic binning, comparative biology and taxonomic classification.</title>
        <authorList>
            <person name="Goeker M."/>
        </authorList>
    </citation>
    <scope>NUCLEOTIDE SEQUENCE [LARGE SCALE GENOMIC DNA]</scope>
    <source>
        <strain evidence="4 5">DSM 11170</strain>
    </source>
</reference>
<feature type="compositionally biased region" description="Polar residues" evidence="1">
    <location>
        <begin position="37"/>
        <end position="47"/>
    </location>
</feature>
<dbReference type="Proteomes" id="UP000294813">
    <property type="component" value="Unassembled WGS sequence"/>
</dbReference>
<dbReference type="EMBL" id="SLXT01000001">
    <property type="protein sequence ID" value="TCP68945.1"/>
    <property type="molecule type" value="Genomic_DNA"/>
</dbReference>
<dbReference type="GO" id="GO:0004622">
    <property type="term" value="F:phosphatidylcholine lysophospholipase activity"/>
    <property type="evidence" value="ECO:0007669"/>
    <property type="project" value="TreeGrafter"/>
</dbReference>
<dbReference type="CDD" id="cd04506">
    <property type="entry name" value="SGNH_hydrolase_YpmR_like"/>
    <property type="match status" value="1"/>
</dbReference>
<evidence type="ECO:0000256" key="2">
    <source>
        <dbReference type="SAM" id="Phobius"/>
    </source>
</evidence>
<keyword evidence="2" id="KW-0812">Transmembrane</keyword>
<organism evidence="4 5">
    <name type="scientific">Heliophilum fasciatum</name>
    <dbReference type="NCBI Taxonomy" id="35700"/>
    <lineage>
        <taxon>Bacteria</taxon>
        <taxon>Bacillati</taxon>
        <taxon>Bacillota</taxon>
        <taxon>Clostridia</taxon>
        <taxon>Eubacteriales</taxon>
        <taxon>Heliobacteriaceae</taxon>
        <taxon>Heliophilum</taxon>
    </lineage>
</organism>
<dbReference type="PANTHER" id="PTHR30383">
    <property type="entry name" value="THIOESTERASE 1/PROTEASE 1/LYSOPHOSPHOLIPASE L1"/>
    <property type="match status" value="1"/>
</dbReference>
<keyword evidence="5" id="KW-1185">Reference proteome</keyword>
<dbReference type="OrthoDB" id="252349at2"/>
<dbReference type="PANTHER" id="PTHR30383:SF27">
    <property type="entry name" value="SPORE GERMINATION LIPASE LIPC"/>
    <property type="match status" value="1"/>
</dbReference>
<keyword evidence="2" id="KW-0472">Membrane</keyword>
<evidence type="ECO:0000313" key="4">
    <source>
        <dbReference type="EMBL" id="TCP68945.1"/>
    </source>
</evidence>
<dbReference type="AlphaFoldDB" id="A0A4R2SCS2"/>
<accession>A0A4R2SCS2</accession>
<dbReference type="SUPFAM" id="SSF52266">
    <property type="entry name" value="SGNH hydrolase"/>
    <property type="match status" value="1"/>
</dbReference>
<comment type="caution">
    <text evidence="4">The sequence shown here is derived from an EMBL/GenBank/DDBJ whole genome shotgun (WGS) entry which is preliminary data.</text>
</comment>
<evidence type="ECO:0000256" key="1">
    <source>
        <dbReference type="SAM" id="MobiDB-lite"/>
    </source>
</evidence>
<feature type="domain" description="SGNH hydrolase-type esterase" evidence="3">
    <location>
        <begin position="76"/>
        <end position="263"/>
    </location>
</feature>
<evidence type="ECO:0000259" key="3">
    <source>
        <dbReference type="Pfam" id="PF13472"/>
    </source>
</evidence>
<keyword evidence="2" id="KW-1133">Transmembrane helix</keyword>
<dbReference type="InterPro" id="IPR036514">
    <property type="entry name" value="SGNH_hydro_sf"/>
</dbReference>
<dbReference type="Pfam" id="PF13472">
    <property type="entry name" value="Lipase_GDSL_2"/>
    <property type="match status" value="1"/>
</dbReference>
<feature type="region of interest" description="Disordered" evidence="1">
    <location>
        <begin position="37"/>
        <end position="62"/>
    </location>
</feature>
<name>A0A4R2SCS2_9FIRM</name>
<proteinExistence type="predicted"/>
<dbReference type="RefSeq" id="WP_131917732.1">
    <property type="nucleotide sequence ID" value="NZ_JAOQNU010000001.1"/>
</dbReference>
<dbReference type="Gene3D" id="3.40.50.1110">
    <property type="entry name" value="SGNH hydrolase"/>
    <property type="match status" value="1"/>
</dbReference>
<sequence length="280" mass="30217">MRSKGVTIFVILSAIAGLLWISGLGMTLYRNVFSPQPQVSDSSTGSSRVGADKPTLGTGESSAMPVTNDGIIVLGLGDSLTRGVGDPNGKGYMGYTVERLQEKTKQKVTAYNLSISGQRSEQLAAQIKQSEVQRQIKSAQVILMTIGGNDLNRSGQTQASMNPAMIQALTKEYTGNLTGILADLRKLNSEATICLLGIYNPYSQQADGMATSAVVRNWNAMTAETAAQFPKTVFVPIYDLFQLKADQFLSLDAFHPNAAGYQRMADRLVPLILESEAFHE</sequence>
<dbReference type="InterPro" id="IPR051532">
    <property type="entry name" value="Ester_Hydrolysis_Enzymes"/>
</dbReference>
<gene>
    <name evidence="4" type="ORF">EDD73_101111</name>
</gene>
<protein>
    <submittedName>
        <fullName evidence="4">Lysophospholipase L1-like esterase</fullName>
    </submittedName>
</protein>
<evidence type="ECO:0000313" key="5">
    <source>
        <dbReference type="Proteomes" id="UP000294813"/>
    </source>
</evidence>
<feature type="transmembrane region" description="Helical" evidence="2">
    <location>
        <begin position="7"/>
        <end position="29"/>
    </location>
</feature>
<dbReference type="InterPro" id="IPR013830">
    <property type="entry name" value="SGNH_hydro"/>
</dbReference>